<dbReference type="Proteomes" id="UP000192980">
    <property type="component" value="Unassembled WGS sequence"/>
</dbReference>
<protein>
    <submittedName>
        <fullName evidence="1">Uncharacterized protein</fullName>
    </submittedName>
</protein>
<dbReference type="OrthoDB" id="1038140at2"/>
<dbReference type="AlphaFoldDB" id="A0A1X7K4L7"/>
<proteinExistence type="predicted"/>
<dbReference type="STRING" id="561061.SAMN05660862_2542"/>
<accession>A0A1X7K4L7</accession>
<dbReference type="RefSeq" id="WP_085473274.1">
    <property type="nucleotide sequence ID" value="NZ_FXAU01000004.1"/>
</dbReference>
<reference evidence="1 2" key="1">
    <citation type="submission" date="2017-04" db="EMBL/GenBank/DDBJ databases">
        <authorList>
            <person name="Afonso C.L."/>
            <person name="Miller P.J."/>
            <person name="Scott M.A."/>
            <person name="Spackman E."/>
            <person name="Goraichik I."/>
            <person name="Dimitrov K.M."/>
            <person name="Suarez D.L."/>
            <person name="Swayne D.E."/>
        </authorList>
    </citation>
    <scope>NUCLEOTIDE SEQUENCE [LARGE SCALE GENOMIC DNA]</scope>
    <source>
        <strain evidence="1 2">DSM 22418</strain>
    </source>
</reference>
<keyword evidence="2" id="KW-1185">Reference proteome</keyword>
<sequence length="158" mass="18291">MENLTISKENAVKAFDQANTKGKDLLKNLFGEKVFVKNIMDVVIDLPSALKYNGKTQEQFNWETERDTPAQKAEKALEEIALALREGKPLRMDQRWYYPYFERNTGSSVSFSYYDYYYDYVLANVGARRSVDTAEKAVYMGKKFIEYYNLSLAPEAAK</sequence>
<evidence type="ECO:0000313" key="1">
    <source>
        <dbReference type="EMBL" id="SMG35750.1"/>
    </source>
</evidence>
<name>A0A1X7K4L7_9SPHI</name>
<gene>
    <name evidence="1" type="ORF">SAMN05660862_2542</name>
</gene>
<dbReference type="EMBL" id="FXAU01000004">
    <property type="protein sequence ID" value="SMG35750.1"/>
    <property type="molecule type" value="Genomic_DNA"/>
</dbReference>
<evidence type="ECO:0000313" key="2">
    <source>
        <dbReference type="Proteomes" id="UP000192980"/>
    </source>
</evidence>
<organism evidence="1 2">
    <name type="scientific">Sphingobacterium psychroaquaticum</name>
    <dbReference type="NCBI Taxonomy" id="561061"/>
    <lineage>
        <taxon>Bacteria</taxon>
        <taxon>Pseudomonadati</taxon>
        <taxon>Bacteroidota</taxon>
        <taxon>Sphingobacteriia</taxon>
        <taxon>Sphingobacteriales</taxon>
        <taxon>Sphingobacteriaceae</taxon>
        <taxon>Sphingobacterium</taxon>
    </lineage>
</organism>